<dbReference type="EMBL" id="FOLQ01000001">
    <property type="protein sequence ID" value="SFC18350.1"/>
    <property type="molecule type" value="Genomic_DNA"/>
</dbReference>
<feature type="transmembrane region" description="Helical" evidence="1">
    <location>
        <begin position="78"/>
        <end position="94"/>
    </location>
</feature>
<keyword evidence="3" id="KW-1185">Reference proteome</keyword>
<sequence length="105" mass="11912">MATSPDNRNDMVFLALCHPERPDNDVNRKTCPFFYVGIPLFVGLLVLLSKLFGDIVVRTQAVLLPVVLHFIGKVSNGYILLGSYILVVAIYLMWNRIEFRKQSLS</sequence>
<accession>A0A1I1HB67</accession>
<keyword evidence="1" id="KW-0472">Membrane</keyword>
<dbReference type="Proteomes" id="UP000198598">
    <property type="component" value="Unassembled WGS sequence"/>
</dbReference>
<dbReference type="AlphaFoldDB" id="A0A1I1HB67"/>
<keyword evidence="1" id="KW-1133">Transmembrane helix</keyword>
<feature type="transmembrane region" description="Helical" evidence="1">
    <location>
        <begin position="32"/>
        <end position="48"/>
    </location>
</feature>
<proteinExistence type="predicted"/>
<name>A0A1I1HB67_9BACT</name>
<reference evidence="2 3" key="1">
    <citation type="submission" date="2016-10" db="EMBL/GenBank/DDBJ databases">
        <authorList>
            <person name="de Groot N.N."/>
        </authorList>
    </citation>
    <scope>NUCLEOTIDE SEQUENCE [LARGE SCALE GENOMIC DNA]</scope>
    <source>
        <strain evidence="2 3">DSM 26130</strain>
    </source>
</reference>
<keyword evidence="1" id="KW-0812">Transmembrane</keyword>
<evidence type="ECO:0000313" key="3">
    <source>
        <dbReference type="Proteomes" id="UP000198598"/>
    </source>
</evidence>
<gene>
    <name evidence="2" type="ORF">SAMN05216167_101613</name>
</gene>
<protein>
    <submittedName>
        <fullName evidence="2">Uncharacterized protein</fullName>
    </submittedName>
</protein>
<organism evidence="2 3">
    <name type="scientific">Spirosoma endophyticum</name>
    <dbReference type="NCBI Taxonomy" id="662367"/>
    <lineage>
        <taxon>Bacteria</taxon>
        <taxon>Pseudomonadati</taxon>
        <taxon>Bacteroidota</taxon>
        <taxon>Cytophagia</taxon>
        <taxon>Cytophagales</taxon>
        <taxon>Cytophagaceae</taxon>
        <taxon>Spirosoma</taxon>
    </lineage>
</organism>
<evidence type="ECO:0000256" key="1">
    <source>
        <dbReference type="SAM" id="Phobius"/>
    </source>
</evidence>
<evidence type="ECO:0000313" key="2">
    <source>
        <dbReference type="EMBL" id="SFC18350.1"/>
    </source>
</evidence>
<dbReference type="STRING" id="662367.SAMN05216167_101613"/>